<dbReference type="SUPFAM" id="SSF56281">
    <property type="entry name" value="Metallo-hydrolase/oxidoreductase"/>
    <property type="match status" value="1"/>
</dbReference>
<evidence type="ECO:0000313" key="8">
    <source>
        <dbReference type="Proteomes" id="UP000199026"/>
    </source>
</evidence>
<accession>A0A1H3JPN0</accession>
<dbReference type="GO" id="GO:0046872">
    <property type="term" value="F:metal ion binding"/>
    <property type="evidence" value="ECO:0007669"/>
    <property type="project" value="UniProtKB-KW"/>
</dbReference>
<dbReference type="Gene3D" id="3.60.15.10">
    <property type="entry name" value="Ribonuclease Z/Hydroxyacylglutathione hydrolase-like"/>
    <property type="match status" value="1"/>
</dbReference>
<evidence type="ECO:0000259" key="6">
    <source>
        <dbReference type="SMART" id="SM00849"/>
    </source>
</evidence>
<comment type="similarity">
    <text evidence="1">Belongs to the metallo-beta-lactamase superfamily.</text>
</comment>
<dbReference type="InterPro" id="IPR006311">
    <property type="entry name" value="TAT_signal"/>
</dbReference>
<dbReference type="GO" id="GO:0016787">
    <property type="term" value="F:hydrolase activity"/>
    <property type="evidence" value="ECO:0007669"/>
    <property type="project" value="UniProtKB-KW"/>
</dbReference>
<evidence type="ECO:0000256" key="5">
    <source>
        <dbReference type="SAM" id="SignalP"/>
    </source>
</evidence>
<evidence type="ECO:0000256" key="3">
    <source>
        <dbReference type="ARBA" id="ARBA00022801"/>
    </source>
</evidence>
<dbReference type="RefSeq" id="WP_089889334.1">
    <property type="nucleotide sequence ID" value="NZ_CALJFH010000029.1"/>
</dbReference>
<dbReference type="CDD" id="cd07720">
    <property type="entry name" value="OPHC2-like_MBL-fold"/>
    <property type="match status" value="1"/>
</dbReference>
<dbReference type="SMART" id="SM00849">
    <property type="entry name" value="Lactamase_B"/>
    <property type="match status" value="1"/>
</dbReference>
<dbReference type="PANTHER" id="PTHR42978">
    <property type="entry name" value="QUORUM-QUENCHING LACTONASE YTNP-RELATED-RELATED"/>
    <property type="match status" value="1"/>
</dbReference>
<dbReference type="InterPro" id="IPR036866">
    <property type="entry name" value="RibonucZ/Hydroxyglut_hydro"/>
</dbReference>
<keyword evidence="8" id="KW-1185">Reference proteome</keyword>
<gene>
    <name evidence="7" type="ORF">SAMN05444486_10297</name>
</gene>
<name>A0A1H3JPN0_9RHOB</name>
<organism evidence="7 8">
    <name type="scientific">Lentibacter algarum</name>
    <dbReference type="NCBI Taxonomy" id="576131"/>
    <lineage>
        <taxon>Bacteria</taxon>
        <taxon>Pseudomonadati</taxon>
        <taxon>Pseudomonadota</taxon>
        <taxon>Alphaproteobacteria</taxon>
        <taxon>Rhodobacterales</taxon>
        <taxon>Roseobacteraceae</taxon>
        <taxon>Lentibacter</taxon>
    </lineage>
</organism>
<keyword evidence="5" id="KW-0732">Signal</keyword>
<protein>
    <submittedName>
        <fullName evidence="7">Glyoxylase, beta-lactamase superfamily II</fullName>
    </submittedName>
</protein>
<evidence type="ECO:0000256" key="2">
    <source>
        <dbReference type="ARBA" id="ARBA00022723"/>
    </source>
</evidence>
<sequence length="325" mass="35095">MSLIKPTRRDILKIAAAMPAFALPATLAQASAAPLGAPAAGNGGVFRFSMGETQLTILSDGFFSVPTTGLGVNAPREEVQAFLTAHYLSPEEGYSHTNHLLIETAEAKILVDVGSGNRWFETTGRLVSNLEAAGLTPSDITHVVITHAHPDHIWGIRDDFDEPLFPEAEYIIGEAEHAYWSQDGLADQVSPEMLQFVAGAVNSFATEGVEWTLASEGYEVVSGVTLINTPGHTPGHMSVRLDSGDQSLIALGDAMSHAWTNFAQPTWFNGFDADGEQTVKTRQALLDMAATDRVALLGYHFPFPGVGHVMRDGEAYRFVPSLWQF</sequence>
<evidence type="ECO:0000256" key="1">
    <source>
        <dbReference type="ARBA" id="ARBA00007749"/>
    </source>
</evidence>
<dbReference type="AlphaFoldDB" id="A0A1H3JPN0"/>
<keyword evidence="2" id="KW-0479">Metal-binding</keyword>
<dbReference type="EMBL" id="FNPR01000002">
    <property type="protein sequence ID" value="SDY41892.1"/>
    <property type="molecule type" value="Genomic_DNA"/>
</dbReference>
<feature type="domain" description="Metallo-beta-lactamase" evidence="6">
    <location>
        <begin position="96"/>
        <end position="300"/>
    </location>
</feature>
<dbReference type="Pfam" id="PF00753">
    <property type="entry name" value="Lactamase_B"/>
    <property type="match status" value="1"/>
</dbReference>
<dbReference type="PANTHER" id="PTHR42978:SF6">
    <property type="entry name" value="QUORUM-QUENCHING LACTONASE YTNP-RELATED"/>
    <property type="match status" value="1"/>
</dbReference>
<feature type="signal peptide" evidence="5">
    <location>
        <begin position="1"/>
        <end position="30"/>
    </location>
</feature>
<dbReference type="PROSITE" id="PS51318">
    <property type="entry name" value="TAT"/>
    <property type="match status" value="1"/>
</dbReference>
<feature type="chain" id="PRO_5011461964" evidence="5">
    <location>
        <begin position="31"/>
        <end position="325"/>
    </location>
</feature>
<keyword evidence="4" id="KW-0862">Zinc</keyword>
<keyword evidence="3" id="KW-0378">Hydrolase</keyword>
<dbReference type="GeneID" id="78124175"/>
<dbReference type="InterPro" id="IPR051013">
    <property type="entry name" value="MBL_superfamily_lactonases"/>
</dbReference>
<dbReference type="OrthoDB" id="9773738at2"/>
<evidence type="ECO:0000256" key="4">
    <source>
        <dbReference type="ARBA" id="ARBA00022833"/>
    </source>
</evidence>
<proteinExistence type="inferred from homology"/>
<evidence type="ECO:0000313" key="7">
    <source>
        <dbReference type="EMBL" id="SDY41892.1"/>
    </source>
</evidence>
<reference evidence="7 8" key="1">
    <citation type="submission" date="2016-10" db="EMBL/GenBank/DDBJ databases">
        <authorList>
            <person name="de Groot N.N."/>
        </authorList>
    </citation>
    <scope>NUCLEOTIDE SEQUENCE [LARGE SCALE GENOMIC DNA]</scope>
    <source>
        <strain evidence="7 8">DSM 24677</strain>
    </source>
</reference>
<dbReference type="Proteomes" id="UP000199026">
    <property type="component" value="Unassembled WGS sequence"/>
</dbReference>
<dbReference type="STRING" id="576131.SAMN05444486_10297"/>
<dbReference type="InterPro" id="IPR001279">
    <property type="entry name" value="Metallo-B-lactamas"/>
</dbReference>